<protein>
    <submittedName>
        <fullName evidence="1">Uncharacterized protein</fullName>
    </submittedName>
</protein>
<name>A0A2P2MIK3_RHIMU</name>
<accession>A0A2P2MIK3</accession>
<proteinExistence type="predicted"/>
<sequence length="55" mass="6517">MRLACGTYCLLEKKKQNKEFAMRNAGWCNPLNPRRLIPITKKSKNIKRQSIKIFH</sequence>
<dbReference type="AlphaFoldDB" id="A0A2P2MIK3"/>
<evidence type="ECO:0000313" key="1">
    <source>
        <dbReference type="EMBL" id="MBX30007.1"/>
    </source>
</evidence>
<organism evidence="1">
    <name type="scientific">Rhizophora mucronata</name>
    <name type="common">Asiatic mangrove</name>
    <dbReference type="NCBI Taxonomy" id="61149"/>
    <lineage>
        <taxon>Eukaryota</taxon>
        <taxon>Viridiplantae</taxon>
        <taxon>Streptophyta</taxon>
        <taxon>Embryophyta</taxon>
        <taxon>Tracheophyta</taxon>
        <taxon>Spermatophyta</taxon>
        <taxon>Magnoliopsida</taxon>
        <taxon>eudicotyledons</taxon>
        <taxon>Gunneridae</taxon>
        <taxon>Pentapetalae</taxon>
        <taxon>rosids</taxon>
        <taxon>fabids</taxon>
        <taxon>Malpighiales</taxon>
        <taxon>Rhizophoraceae</taxon>
        <taxon>Rhizophora</taxon>
    </lineage>
</organism>
<reference evidence="1" key="1">
    <citation type="submission" date="2018-02" db="EMBL/GenBank/DDBJ databases">
        <title>Rhizophora mucronata_Transcriptome.</title>
        <authorList>
            <person name="Meera S.P."/>
            <person name="Sreeshan A."/>
            <person name="Augustine A."/>
        </authorList>
    </citation>
    <scope>NUCLEOTIDE SEQUENCE</scope>
    <source>
        <tissue evidence="1">Leaf</tissue>
    </source>
</reference>
<dbReference type="EMBL" id="GGEC01049523">
    <property type="protein sequence ID" value="MBX30007.1"/>
    <property type="molecule type" value="Transcribed_RNA"/>
</dbReference>